<evidence type="ECO:0000313" key="2">
    <source>
        <dbReference type="Proteomes" id="UP000887116"/>
    </source>
</evidence>
<protein>
    <submittedName>
        <fullName evidence="1">Uncharacterized protein</fullName>
    </submittedName>
</protein>
<gene>
    <name evidence="1" type="ORF">TNCT_102431</name>
</gene>
<dbReference type="AlphaFoldDB" id="A0A8X6FFA7"/>
<comment type="caution">
    <text evidence="1">The sequence shown here is derived from an EMBL/GenBank/DDBJ whole genome shotgun (WGS) entry which is preliminary data.</text>
</comment>
<evidence type="ECO:0000313" key="1">
    <source>
        <dbReference type="EMBL" id="GFQ78042.1"/>
    </source>
</evidence>
<dbReference type="Proteomes" id="UP000887116">
    <property type="component" value="Unassembled WGS sequence"/>
</dbReference>
<accession>A0A8X6FFA7</accession>
<proteinExistence type="predicted"/>
<reference evidence="1" key="1">
    <citation type="submission" date="2020-07" db="EMBL/GenBank/DDBJ databases">
        <title>Multicomponent nature underlies the extraordinary mechanical properties of spider dragline silk.</title>
        <authorList>
            <person name="Kono N."/>
            <person name="Nakamura H."/>
            <person name="Mori M."/>
            <person name="Yoshida Y."/>
            <person name="Ohtoshi R."/>
            <person name="Malay A.D."/>
            <person name="Moran D.A.P."/>
            <person name="Tomita M."/>
            <person name="Numata K."/>
            <person name="Arakawa K."/>
        </authorList>
    </citation>
    <scope>NUCLEOTIDE SEQUENCE</scope>
</reference>
<keyword evidence="2" id="KW-1185">Reference proteome</keyword>
<dbReference type="EMBL" id="BMAO01031847">
    <property type="protein sequence ID" value="GFQ78042.1"/>
    <property type="molecule type" value="Genomic_DNA"/>
</dbReference>
<sequence>MDKAHSKQPGSVNTPEYNWEGVTCICSSIPASAKSDTLVWFHLRLNQSIYFRRVHRDVFNTVSVTDEYYAALIQEHHSRASSGMDTIQSH</sequence>
<name>A0A8X6FFA7_TRICU</name>
<organism evidence="1 2">
    <name type="scientific">Trichonephila clavata</name>
    <name type="common">Joro spider</name>
    <name type="synonym">Nephila clavata</name>
    <dbReference type="NCBI Taxonomy" id="2740835"/>
    <lineage>
        <taxon>Eukaryota</taxon>
        <taxon>Metazoa</taxon>
        <taxon>Ecdysozoa</taxon>
        <taxon>Arthropoda</taxon>
        <taxon>Chelicerata</taxon>
        <taxon>Arachnida</taxon>
        <taxon>Araneae</taxon>
        <taxon>Araneomorphae</taxon>
        <taxon>Entelegynae</taxon>
        <taxon>Araneoidea</taxon>
        <taxon>Nephilidae</taxon>
        <taxon>Trichonephila</taxon>
    </lineage>
</organism>